<dbReference type="InterPro" id="IPR029039">
    <property type="entry name" value="Flavoprotein-like_sf"/>
</dbReference>
<dbReference type="OrthoDB" id="26889at2759"/>
<keyword evidence="2" id="KW-0560">Oxidoreductase</keyword>
<dbReference type="InterPro" id="IPR051545">
    <property type="entry name" value="NAD(P)H_dehydrogenase_qn"/>
</dbReference>
<reference evidence="4 5" key="1">
    <citation type="journal article" date="2011" name="Proc. Natl. Acad. Sci. U.S.A.">
        <title>Evolutionary erosion of yeast sex chromosomes by mating-type switching accidents.</title>
        <authorList>
            <person name="Gordon J.L."/>
            <person name="Armisen D."/>
            <person name="Proux-Wera E."/>
            <person name="Oheigeartaigh S.S."/>
            <person name="Byrne K.P."/>
            <person name="Wolfe K.H."/>
        </authorList>
    </citation>
    <scope>NUCLEOTIDE SEQUENCE [LARGE SCALE GENOMIC DNA]</scope>
    <source>
        <strain evidence="5">ATCC 76901 / BCRC 22586 / CBS 4309 / NBRC 1992 / NRRL Y-12630</strain>
    </source>
</reference>
<dbReference type="InterPro" id="IPR003680">
    <property type="entry name" value="Flavodoxin_fold"/>
</dbReference>
<feature type="domain" description="Flavodoxin-like fold" evidence="3">
    <location>
        <begin position="1"/>
        <end position="216"/>
    </location>
</feature>
<organism evidence="4 5">
    <name type="scientific">Naumovozyma castellii</name>
    <name type="common">Yeast</name>
    <name type="synonym">Saccharomyces castellii</name>
    <dbReference type="NCBI Taxonomy" id="27288"/>
    <lineage>
        <taxon>Eukaryota</taxon>
        <taxon>Fungi</taxon>
        <taxon>Dikarya</taxon>
        <taxon>Ascomycota</taxon>
        <taxon>Saccharomycotina</taxon>
        <taxon>Saccharomycetes</taxon>
        <taxon>Saccharomycetales</taxon>
        <taxon>Saccharomycetaceae</taxon>
        <taxon>Naumovozyma</taxon>
    </lineage>
</organism>
<reference key="2">
    <citation type="submission" date="2011-08" db="EMBL/GenBank/DDBJ databases">
        <title>Genome sequence of Naumovozyma castellii.</title>
        <authorList>
            <person name="Gordon J.L."/>
            <person name="Armisen D."/>
            <person name="Proux-Wera E."/>
            <person name="OhEigeartaigh S.S."/>
            <person name="Byrne K.P."/>
            <person name="Wolfe K.H."/>
        </authorList>
    </citation>
    <scope>NUCLEOTIDE SEQUENCE</scope>
    <source>
        <strain>Type strain:CBS 4309</strain>
    </source>
</reference>
<dbReference type="GeneID" id="96900732"/>
<name>G0V705_NAUCA</name>
<dbReference type="Pfam" id="PF02525">
    <property type="entry name" value="Flavodoxin_2"/>
    <property type="match status" value="1"/>
</dbReference>
<dbReference type="RefSeq" id="XP_003673634.1">
    <property type="nucleotide sequence ID" value="XM_003673586.1"/>
</dbReference>
<evidence type="ECO:0000256" key="1">
    <source>
        <dbReference type="ARBA" id="ARBA00006252"/>
    </source>
</evidence>
<evidence type="ECO:0000256" key="2">
    <source>
        <dbReference type="ARBA" id="ARBA00023002"/>
    </source>
</evidence>
<dbReference type="HOGENOM" id="CLU_058643_2_1_1"/>
<sequence>MKVLIVFAHPERHSLNGALLDTAVKHFEDKGDEVKVSDLYAMNWKSELSREDFPQYPKDKKLNLMAAGAEAFYSETITSDVIAEQEKMKWADLVVLQFPMWWFSMPAIMKGWVDRVFAFGFGFGLGEYNDKHFGDRYGEGIMEGKKAMLMVTTGGWESHYSNRGINGTMDEILHHIQHGILFYVGFDILPPFVLYGTMSLKEGKELDATAKRLCDQLDNVQSVKPINYRKQNFGDYDIPSLVLKEGREQPGETGFQMHINKDNEETSL</sequence>
<dbReference type="GO" id="GO:0005829">
    <property type="term" value="C:cytosol"/>
    <property type="evidence" value="ECO:0007669"/>
    <property type="project" value="TreeGrafter"/>
</dbReference>
<dbReference type="EMBL" id="HE576752">
    <property type="protein sequence ID" value="CCC67253.1"/>
    <property type="molecule type" value="Genomic_DNA"/>
</dbReference>
<protein>
    <recommendedName>
        <fullName evidence="3">Flavodoxin-like fold domain-containing protein</fullName>
    </recommendedName>
</protein>
<dbReference type="STRING" id="1064592.G0V705"/>
<dbReference type="eggNOG" id="ENOG502QWY5">
    <property type="taxonomic scope" value="Eukaryota"/>
</dbReference>
<proteinExistence type="inferred from homology"/>
<dbReference type="PANTHER" id="PTHR10204:SF34">
    <property type="entry name" value="NAD(P)H DEHYDROGENASE [QUINONE] 1 ISOFORM 1"/>
    <property type="match status" value="1"/>
</dbReference>
<accession>G0V705</accession>
<dbReference type="Gene3D" id="3.40.50.360">
    <property type="match status" value="1"/>
</dbReference>
<comment type="similarity">
    <text evidence="1">Belongs to the NAD(P)H dehydrogenase (quinone) family.</text>
</comment>
<dbReference type="Proteomes" id="UP000001640">
    <property type="component" value="Chromosome 1"/>
</dbReference>
<keyword evidence="5" id="KW-1185">Reference proteome</keyword>
<evidence type="ECO:0000313" key="5">
    <source>
        <dbReference type="Proteomes" id="UP000001640"/>
    </source>
</evidence>
<dbReference type="GO" id="GO:0003955">
    <property type="term" value="F:NAD(P)H dehydrogenase (quinone) activity"/>
    <property type="evidence" value="ECO:0007669"/>
    <property type="project" value="TreeGrafter"/>
</dbReference>
<gene>
    <name evidence="4" type="primary">NCAS0A06950</name>
    <name evidence="4" type="ordered locus">NCAS_0A06950</name>
</gene>
<dbReference type="InParanoid" id="G0V705"/>
<evidence type="ECO:0000259" key="3">
    <source>
        <dbReference type="Pfam" id="PF02525"/>
    </source>
</evidence>
<dbReference type="KEGG" id="ncs:NCAS_0A06950"/>
<dbReference type="SUPFAM" id="SSF52218">
    <property type="entry name" value="Flavoproteins"/>
    <property type="match status" value="1"/>
</dbReference>
<evidence type="ECO:0000313" key="4">
    <source>
        <dbReference type="EMBL" id="CCC67253.1"/>
    </source>
</evidence>
<dbReference type="PANTHER" id="PTHR10204">
    <property type="entry name" value="NAD P H OXIDOREDUCTASE-RELATED"/>
    <property type="match status" value="1"/>
</dbReference>
<dbReference type="AlphaFoldDB" id="G0V705"/>